<dbReference type="RefSeq" id="WP_085420262.1">
    <property type="nucleotide sequence ID" value="NZ_FXAF01000002.1"/>
</dbReference>
<organism evidence="1 2">
    <name type="scientific">Xaviernesmea oryzae</name>
    <dbReference type="NCBI Taxonomy" id="464029"/>
    <lineage>
        <taxon>Bacteria</taxon>
        <taxon>Pseudomonadati</taxon>
        <taxon>Pseudomonadota</taxon>
        <taxon>Alphaproteobacteria</taxon>
        <taxon>Hyphomicrobiales</taxon>
        <taxon>Rhizobiaceae</taxon>
        <taxon>Rhizobium/Agrobacterium group</taxon>
        <taxon>Xaviernesmea</taxon>
    </lineage>
</organism>
<evidence type="ECO:0000313" key="1">
    <source>
        <dbReference type="EMBL" id="SMF06675.1"/>
    </source>
</evidence>
<dbReference type="AlphaFoldDB" id="A0A1X7D1B0"/>
<gene>
    <name evidence="1" type="ORF">SAMN02982989_4863</name>
</gene>
<sequence>MPTARKKRVVRDERTGLPMREVRLLALDARDPEVRKRIAEQVAALDPEHEAESIRWIEAVSEFDDPDTWTE</sequence>
<keyword evidence="2" id="KW-1185">Reference proteome</keyword>
<dbReference type="EMBL" id="FXAF01000002">
    <property type="protein sequence ID" value="SMF06675.1"/>
    <property type="molecule type" value="Genomic_DNA"/>
</dbReference>
<reference evidence="2" key="1">
    <citation type="submission" date="2017-04" db="EMBL/GenBank/DDBJ databases">
        <authorList>
            <person name="Varghese N."/>
            <person name="Submissions S."/>
        </authorList>
    </citation>
    <scope>NUCLEOTIDE SEQUENCE [LARGE SCALE GENOMIC DNA]</scope>
    <source>
        <strain evidence="2">B4P</strain>
    </source>
</reference>
<dbReference type="Proteomes" id="UP000192903">
    <property type="component" value="Unassembled WGS sequence"/>
</dbReference>
<name>A0A1X7D1B0_9HYPH</name>
<protein>
    <submittedName>
        <fullName evidence="1">Uncharacterized protein</fullName>
    </submittedName>
</protein>
<dbReference type="OrthoDB" id="7366795at2"/>
<evidence type="ECO:0000313" key="2">
    <source>
        <dbReference type="Proteomes" id="UP000192903"/>
    </source>
</evidence>
<proteinExistence type="predicted"/>
<accession>A0A1X7D1B0</accession>